<feature type="compositionally biased region" description="Low complexity" evidence="3">
    <location>
        <begin position="225"/>
        <end position="246"/>
    </location>
</feature>
<dbReference type="GO" id="GO:0008234">
    <property type="term" value="F:cysteine-type peptidase activity"/>
    <property type="evidence" value="ECO:0007669"/>
    <property type="project" value="InterPro"/>
</dbReference>
<dbReference type="InterPro" id="IPR039417">
    <property type="entry name" value="Peptidase_C1A_papain-like"/>
</dbReference>
<name>A0A8T0NXP5_PANVG</name>
<dbReference type="PROSITE" id="PS00640">
    <property type="entry name" value="THIOL_PROTEASE_ASN"/>
    <property type="match status" value="1"/>
</dbReference>
<dbReference type="AlphaFoldDB" id="A0A8T0NXP5"/>
<dbReference type="InterPro" id="IPR025661">
    <property type="entry name" value="Pept_asp_AS"/>
</dbReference>
<dbReference type="GO" id="GO:0006508">
    <property type="term" value="P:proteolysis"/>
    <property type="evidence" value="ECO:0007669"/>
    <property type="project" value="InterPro"/>
</dbReference>
<feature type="region of interest" description="Disordered" evidence="3">
    <location>
        <begin position="150"/>
        <end position="246"/>
    </location>
</feature>
<dbReference type="SUPFAM" id="SSF54001">
    <property type="entry name" value="Cysteine proteinases"/>
    <property type="match status" value="1"/>
</dbReference>
<gene>
    <name evidence="5" type="ORF">PVAP13_9KG484800</name>
</gene>
<keyword evidence="6" id="KW-1185">Reference proteome</keyword>
<dbReference type="InterPro" id="IPR038765">
    <property type="entry name" value="Papain-like_cys_pep_sf"/>
</dbReference>
<evidence type="ECO:0000256" key="2">
    <source>
        <dbReference type="ARBA" id="ARBA00023157"/>
    </source>
</evidence>
<sequence>MMDDAFAFIARNGGIDTDEDYPYTARDGRCDLVKKARTVVSIDGFEDVPRNDEKSLQKAVAHQPVAVAIEAGGREFQLYESGVFTGRCGTSLDHGVVAVGSGTEDGGQDYWLVRNSWGAGWGEAGYIRMARNVSARAGKCGIAMEASYPVKTGPTARPRRLRSPATATAPAWRGAPAAAPTASGACALPGDAAPPRAPPAARTAPPVARPTTLSATPRPAPAPGAGPARTPWRRCSASRRSASGDR</sequence>
<dbReference type="SMART" id="SM00645">
    <property type="entry name" value="Pept_C1"/>
    <property type="match status" value="1"/>
</dbReference>
<proteinExistence type="inferred from homology"/>
<comment type="caution">
    <text evidence="5">The sequence shown here is derived from an EMBL/GenBank/DDBJ whole genome shotgun (WGS) entry which is preliminary data.</text>
</comment>
<evidence type="ECO:0000313" key="6">
    <source>
        <dbReference type="Proteomes" id="UP000823388"/>
    </source>
</evidence>
<dbReference type="InterPro" id="IPR013128">
    <property type="entry name" value="Peptidase_C1A"/>
</dbReference>
<evidence type="ECO:0000313" key="5">
    <source>
        <dbReference type="EMBL" id="KAG2552792.1"/>
    </source>
</evidence>
<feature type="compositionally biased region" description="Low complexity" evidence="3">
    <location>
        <begin position="164"/>
        <end position="189"/>
    </location>
</feature>
<protein>
    <recommendedName>
        <fullName evidence="4">Peptidase C1A papain C-terminal domain-containing protein</fullName>
    </recommendedName>
</protein>
<dbReference type="Proteomes" id="UP000823388">
    <property type="component" value="Chromosome 9K"/>
</dbReference>
<feature type="compositionally biased region" description="Low complexity" evidence="3">
    <location>
        <begin position="199"/>
        <end position="217"/>
    </location>
</feature>
<comment type="similarity">
    <text evidence="1">Belongs to the peptidase C1 family.</text>
</comment>
<dbReference type="Gene3D" id="3.90.70.10">
    <property type="entry name" value="Cysteine proteinases"/>
    <property type="match status" value="1"/>
</dbReference>
<organism evidence="5 6">
    <name type="scientific">Panicum virgatum</name>
    <name type="common">Blackwell switchgrass</name>
    <dbReference type="NCBI Taxonomy" id="38727"/>
    <lineage>
        <taxon>Eukaryota</taxon>
        <taxon>Viridiplantae</taxon>
        <taxon>Streptophyta</taxon>
        <taxon>Embryophyta</taxon>
        <taxon>Tracheophyta</taxon>
        <taxon>Spermatophyta</taxon>
        <taxon>Magnoliopsida</taxon>
        <taxon>Liliopsida</taxon>
        <taxon>Poales</taxon>
        <taxon>Poaceae</taxon>
        <taxon>PACMAD clade</taxon>
        <taxon>Panicoideae</taxon>
        <taxon>Panicodae</taxon>
        <taxon>Paniceae</taxon>
        <taxon>Panicinae</taxon>
        <taxon>Panicum</taxon>
        <taxon>Panicum sect. Hiantes</taxon>
    </lineage>
</organism>
<reference evidence="5" key="1">
    <citation type="submission" date="2020-05" db="EMBL/GenBank/DDBJ databases">
        <title>WGS assembly of Panicum virgatum.</title>
        <authorList>
            <person name="Lovell J.T."/>
            <person name="Jenkins J."/>
            <person name="Shu S."/>
            <person name="Juenger T.E."/>
            <person name="Schmutz J."/>
        </authorList>
    </citation>
    <scope>NUCLEOTIDE SEQUENCE</scope>
    <source>
        <strain evidence="5">AP13</strain>
    </source>
</reference>
<dbReference type="PANTHER" id="PTHR12411">
    <property type="entry name" value="CYSTEINE PROTEASE FAMILY C1-RELATED"/>
    <property type="match status" value="1"/>
</dbReference>
<keyword evidence="2" id="KW-1015">Disulfide bond</keyword>
<evidence type="ECO:0000256" key="3">
    <source>
        <dbReference type="SAM" id="MobiDB-lite"/>
    </source>
</evidence>
<dbReference type="InterPro" id="IPR000668">
    <property type="entry name" value="Peptidase_C1A_C"/>
</dbReference>
<dbReference type="CDD" id="cd02248">
    <property type="entry name" value="Peptidase_C1A"/>
    <property type="match status" value="1"/>
</dbReference>
<evidence type="ECO:0000259" key="4">
    <source>
        <dbReference type="SMART" id="SM00645"/>
    </source>
</evidence>
<accession>A0A8T0NXP5</accession>
<feature type="domain" description="Peptidase C1A papain C-terminal" evidence="4">
    <location>
        <begin position="3"/>
        <end position="150"/>
    </location>
</feature>
<dbReference type="EMBL" id="CM029053">
    <property type="protein sequence ID" value="KAG2552792.1"/>
    <property type="molecule type" value="Genomic_DNA"/>
</dbReference>
<dbReference type="Pfam" id="PF00112">
    <property type="entry name" value="Peptidase_C1"/>
    <property type="match status" value="1"/>
</dbReference>
<evidence type="ECO:0000256" key="1">
    <source>
        <dbReference type="ARBA" id="ARBA00008455"/>
    </source>
</evidence>